<evidence type="ECO:0000313" key="2">
    <source>
        <dbReference type="EMBL" id="KHN94028.1"/>
    </source>
</evidence>
<feature type="region of interest" description="Disordered" evidence="1">
    <location>
        <begin position="130"/>
        <end position="149"/>
    </location>
</feature>
<keyword evidence="3" id="KW-1185">Reference proteome</keyword>
<dbReference type="Proteomes" id="UP000030816">
    <property type="component" value="Unassembled WGS sequence"/>
</dbReference>
<evidence type="ECO:0000256" key="1">
    <source>
        <dbReference type="SAM" id="MobiDB-lite"/>
    </source>
</evidence>
<organism evidence="2 3">
    <name type="scientific">Metarhizium album (strain ARSEF 1941)</name>
    <dbReference type="NCBI Taxonomy" id="1081103"/>
    <lineage>
        <taxon>Eukaryota</taxon>
        <taxon>Fungi</taxon>
        <taxon>Dikarya</taxon>
        <taxon>Ascomycota</taxon>
        <taxon>Pezizomycotina</taxon>
        <taxon>Sordariomycetes</taxon>
        <taxon>Hypocreomycetidae</taxon>
        <taxon>Hypocreales</taxon>
        <taxon>Clavicipitaceae</taxon>
        <taxon>Metarhizium</taxon>
    </lineage>
</organism>
<gene>
    <name evidence="2" type="ORF">MAM_08102</name>
</gene>
<dbReference type="GeneID" id="63742557"/>
<reference evidence="2 3" key="1">
    <citation type="journal article" date="2014" name="Proc. Natl. Acad. Sci. U.S.A.">
        <title>Trajectory and genomic determinants of fungal-pathogen speciation and host adaptation.</title>
        <authorList>
            <person name="Hu X."/>
            <person name="Xiao G."/>
            <person name="Zheng P."/>
            <person name="Shang Y."/>
            <person name="Su Y."/>
            <person name="Zhang X."/>
            <person name="Liu X."/>
            <person name="Zhan S."/>
            <person name="St Leger R.J."/>
            <person name="Wang C."/>
        </authorList>
    </citation>
    <scope>NUCLEOTIDE SEQUENCE [LARGE SCALE GENOMIC DNA]</scope>
    <source>
        <strain evidence="2 3">ARSEF 1941</strain>
    </source>
</reference>
<dbReference type="STRING" id="1081103.A0A0B2WJD2"/>
<evidence type="ECO:0000313" key="3">
    <source>
        <dbReference type="Proteomes" id="UP000030816"/>
    </source>
</evidence>
<dbReference type="OrthoDB" id="2161780at2759"/>
<sequence>MLLGEAAVTSGMVTCMSGAGPSNVAVELNLSSCPRPTPPGTSFDSAARRRRLILSAAQDEKLAVLYNSPAENEQSLCIFPKPSHKLDIRHGIVSQVREGELVGLGVETYQKGYKSDAQAGEATLGRIIKSRPLSSANQDRDSCPLQRSYLHGTERQNEIKHMLMRAPTIDLSASGVSSAEPLAQRSTTSWGTARYLLLPENFFFGDKQKFKVSRRYGKMPTARGAQGRDCSTGWAEGKLYSGTTTLGHRVVAGAQGPSEDEDKFASIRTLGRASWTLLPKC</sequence>
<dbReference type="AlphaFoldDB" id="A0A0B2WJD2"/>
<dbReference type="EMBL" id="AZHE01000043">
    <property type="protein sequence ID" value="KHN94028.1"/>
    <property type="molecule type" value="Genomic_DNA"/>
</dbReference>
<dbReference type="HOGENOM" id="CLU_990726_0_0_1"/>
<name>A0A0B2WJD2_METAS</name>
<dbReference type="RefSeq" id="XP_040675094.1">
    <property type="nucleotide sequence ID" value="XM_040826900.1"/>
</dbReference>
<protein>
    <submittedName>
        <fullName evidence="2">Pyridoxal-dependent decarboxylase domain protein</fullName>
    </submittedName>
</protein>
<comment type="caution">
    <text evidence="2">The sequence shown here is derived from an EMBL/GenBank/DDBJ whole genome shotgun (WGS) entry which is preliminary data.</text>
</comment>
<proteinExistence type="predicted"/>
<accession>A0A0B2WJD2</accession>